<dbReference type="EMBL" id="CDMZ01000152">
    <property type="protein sequence ID" value="CEM07913.1"/>
    <property type="molecule type" value="Genomic_DNA"/>
</dbReference>
<proteinExistence type="predicted"/>
<accession>A0A0G4F6N5</accession>
<name>A0A0G4F6N5_9ALVE</name>
<dbReference type="AlphaFoldDB" id="A0A0G4F6N5"/>
<dbReference type="VEuPathDB" id="CryptoDB:Cvel_15404"/>
<sequence>MFLRRGGRLGCLLELGGGRCDRLCCTASLAGHIGTRCTFPPTYGMHSIRSPSPFTSSGVGGVGVCRGSDGWKEAASGMSLKLSGVCGRSPRLTCLGASGSTMPPAPRSASGALDPLILPNLQSAENCRSRSVSPAALVLVRPVTFRKSCTTTWYRSFKFCCASVANPPSTIINLSKETEEGGNTWVHYDFLILSICREGEGERFPVFNPQSIAGLVVC</sequence>
<protein>
    <submittedName>
        <fullName evidence="1">Uncharacterized protein</fullName>
    </submittedName>
</protein>
<gene>
    <name evidence="1" type="ORF">Cvel_15404</name>
</gene>
<organism evidence="1">
    <name type="scientific">Chromera velia CCMP2878</name>
    <dbReference type="NCBI Taxonomy" id="1169474"/>
    <lineage>
        <taxon>Eukaryota</taxon>
        <taxon>Sar</taxon>
        <taxon>Alveolata</taxon>
        <taxon>Colpodellida</taxon>
        <taxon>Chromeraceae</taxon>
        <taxon>Chromera</taxon>
    </lineage>
</organism>
<reference evidence="1" key="1">
    <citation type="submission" date="2014-11" db="EMBL/GenBank/DDBJ databases">
        <authorList>
            <person name="Otto D Thomas"/>
            <person name="Naeem Raeece"/>
        </authorList>
    </citation>
    <scope>NUCLEOTIDE SEQUENCE</scope>
</reference>
<evidence type="ECO:0000313" key="1">
    <source>
        <dbReference type="EMBL" id="CEM07913.1"/>
    </source>
</evidence>